<proteinExistence type="predicted"/>
<keyword evidence="3" id="KW-1185">Reference proteome</keyword>
<dbReference type="GO" id="GO:0051260">
    <property type="term" value="P:protein homooligomerization"/>
    <property type="evidence" value="ECO:0007669"/>
    <property type="project" value="InterPro"/>
</dbReference>
<dbReference type="SUPFAM" id="SSF54695">
    <property type="entry name" value="POZ domain"/>
    <property type="match status" value="1"/>
</dbReference>
<organism evidence="3 4">
    <name type="scientific">Plectus sambesii</name>
    <dbReference type="NCBI Taxonomy" id="2011161"/>
    <lineage>
        <taxon>Eukaryota</taxon>
        <taxon>Metazoa</taxon>
        <taxon>Ecdysozoa</taxon>
        <taxon>Nematoda</taxon>
        <taxon>Chromadorea</taxon>
        <taxon>Plectida</taxon>
        <taxon>Plectina</taxon>
        <taxon>Plectoidea</taxon>
        <taxon>Plectidae</taxon>
        <taxon>Plectus</taxon>
    </lineage>
</organism>
<protein>
    <submittedName>
        <fullName evidence="4">BTB domain-containing protein</fullName>
    </submittedName>
</protein>
<dbReference type="Pfam" id="PF00805">
    <property type="entry name" value="Pentapeptide"/>
    <property type="match status" value="2"/>
</dbReference>
<dbReference type="SMART" id="SM00225">
    <property type="entry name" value="BTB"/>
    <property type="match status" value="1"/>
</dbReference>
<dbReference type="FunFam" id="3.30.710.10:FF:000005">
    <property type="entry name" value="Potassium channel tetramerization domain-containing 17"/>
    <property type="match status" value="1"/>
</dbReference>
<dbReference type="Gene3D" id="3.30.710.10">
    <property type="entry name" value="Potassium Channel Kv1.1, Chain A"/>
    <property type="match status" value="1"/>
</dbReference>
<dbReference type="PANTHER" id="PTHR14136:SF17">
    <property type="entry name" value="BTB_POZ DOMAIN-CONTAINING PROTEIN KCTD9"/>
    <property type="match status" value="1"/>
</dbReference>
<dbReference type="InterPro" id="IPR003131">
    <property type="entry name" value="T1-type_BTB"/>
</dbReference>
<feature type="region of interest" description="Disordered" evidence="1">
    <location>
        <begin position="1"/>
        <end position="21"/>
    </location>
</feature>
<dbReference type="Proteomes" id="UP000887566">
    <property type="component" value="Unplaced"/>
</dbReference>
<name>A0A914VP50_9BILA</name>
<dbReference type="Gene3D" id="2.160.20.80">
    <property type="entry name" value="E3 ubiquitin-protein ligase SopA"/>
    <property type="match status" value="1"/>
</dbReference>
<dbReference type="CDD" id="cd18368">
    <property type="entry name" value="BTB_POZ_KCTD9"/>
    <property type="match status" value="1"/>
</dbReference>
<evidence type="ECO:0000259" key="2">
    <source>
        <dbReference type="PROSITE" id="PS50097"/>
    </source>
</evidence>
<dbReference type="PANTHER" id="PTHR14136">
    <property type="entry name" value="BTB_POZ DOMAIN-CONTAINING PROTEIN KCTD9"/>
    <property type="match status" value="1"/>
</dbReference>
<reference evidence="4" key="1">
    <citation type="submission" date="2022-11" db="UniProtKB">
        <authorList>
            <consortium name="WormBaseParasite"/>
        </authorList>
    </citation>
    <scope>IDENTIFICATION</scope>
</reference>
<accession>A0A914VP50</accession>
<evidence type="ECO:0000313" key="3">
    <source>
        <dbReference type="Proteomes" id="UP000887566"/>
    </source>
</evidence>
<dbReference type="AlphaFoldDB" id="A0A914VP50"/>
<evidence type="ECO:0000313" key="4">
    <source>
        <dbReference type="WBParaSite" id="PSAMB.scaffold2301size24046.g17289.t1"/>
    </source>
</evidence>
<evidence type="ECO:0000256" key="1">
    <source>
        <dbReference type="SAM" id="MobiDB-lite"/>
    </source>
</evidence>
<dbReference type="InterPro" id="IPR011333">
    <property type="entry name" value="SKP1/BTB/POZ_sf"/>
</dbReference>
<dbReference type="WBParaSite" id="PSAMB.scaffold2301size24046.g17289.t1">
    <property type="protein sequence ID" value="PSAMB.scaffold2301size24046.g17289.t1"/>
    <property type="gene ID" value="PSAMB.scaffold2301size24046.g17289"/>
</dbReference>
<sequence length="342" mass="37506">MASSSLLPSADLSSSDADEASSSSLPSIVELNLQDWIRLNVGGTIFLTTRTTLMGEKDSMLYRMFCSNENDGHTWNSAKDSTGAVMIDRSPKYFEPLLNYLRHGRLVMDEGISIQGVLEEAKFFHLPRLIDIINDLIAHPKRETDCAPLTRCEVVAFLLQSPYTNDQQLRFQGVNLSGCDLSRLDLRNANLKFANLSNANLSHANLANANLERSNLSNAKLDGAQLLAVKLTCANLENASLKKCNFEDPHQQAAILEGCNLRGANLDGSQMSHVNLRVACLKNACVKNCDLRSAVLAGADLENCDFSGSDLQEANLRGANFVNTAFDHMMNAVHMSQALPRM</sequence>
<dbReference type="InterPro" id="IPR001646">
    <property type="entry name" value="5peptide_repeat"/>
</dbReference>
<dbReference type="PROSITE" id="PS50097">
    <property type="entry name" value="BTB"/>
    <property type="match status" value="1"/>
</dbReference>
<dbReference type="InterPro" id="IPR000210">
    <property type="entry name" value="BTB/POZ_dom"/>
</dbReference>
<dbReference type="SUPFAM" id="SSF141571">
    <property type="entry name" value="Pentapeptide repeat-like"/>
    <property type="match status" value="1"/>
</dbReference>
<dbReference type="Pfam" id="PF02214">
    <property type="entry name" value="BTB_2"/>
    <property type="match status" value="1"/>
</dbReference>
<dbReference type="Gene3D" id="6.10.140.750">
    <property type="match status" value="1"/>
</dbReference>
<dbReference type="InterPro" id="IPR051082">
    <property type="entry name" value="Pentapeptide-BTB/POZ_domain"/>
</dbReference>
<feature type="domain" description="BTB" evidence="2">
    <location>
        <begin position="37"/>
        <end position="110"/>
    </location>
</feature>